<accession>A0ABR2BQA5</accession>
<name>A0ABR2BQA5_9ROSI</name>
<organism evidence="2 3">
    <name type="scientific">Hibiscus sabdariffa</name>
    <name type="common">roselle</name>
    <dbReference type="NCBI Taxonomy" id="183260"/>
    <lineage>
        <taxon>Eukaryota</taxon>
        <taxon>Viridiplantae</taxon>
        <taxon>Streptophyta</taxon>
        <taxon>Embryophyta</taxon>
        <taxon>Tracheophyta</taxon>
        <taxon>Spermatophyta</taxon>
        <taxon>Magnoliopsida</taxon>
        <taxon>eudicotyledons</taxon>
        <taxon>Gunneridae</taxon>
        <taxon>Pentapetalae</taxon>
        <taxon>rosids</taxon>
        <taxon>malvids</taxon>
        <taxon>Malvales</taxon>
        <taxon>Malvaceae</taxon>
        <taxon>Malvoideae</taxon>
        <taxon>Hibiscus</taxon>
    </lineage>
</organism>
<comment type="caution">
    <text evidence="2">The sequence shown here is derived from an EMBL/GenBank/DDBJ whole genome shotgun (WGS) entry which is preliminary data.</text>
</comment>
<evidence type="ECO:0000313" key="3">
    <source>
        <dbReference type="Proteomes" id="UP001472677"/>
    </source>
</evidence>
<dbReference type="Pfam" id="PF26253">
    <property type="entry name" value="RdRP_head"/>
    <property type="match status" value="1"/>
</dbReference>
<dbReference type="Proteomes" id="UP001472677">
    <property type="component" value="Unassembled WGS sequence"/>
</dbReference>
<reference evidence="2 3" key="1">
    <citation type="journal article" date="2024" name="G3 (Bethesda)">
        <title>Genome assembly of Hibiscus sabdariffa L. provides insights into metabolisms of medicinal natural products.</title>
        <authorList>
            <person name="Kim T."/>
        </authorList>
    </citation>
    <scope>NUCLEOTIDE SEQUENCE [LARGE SCALE GENOMIC DNA]</scope>
    <source>
        <strain evidence="2">TK-2024</strain>
        <tissue evidence="2">Old leaves</tissue>
    </source>
</reference>
<sequence>MQLVGLLEQYKVNREEAQSFLWCPEERIRQNFENMDSNFEQLNEDEKNLSYERKASAWYQATYSLQKPDGGGSVLMLSFAWIVSDYHGREKATHHVFPHANIDNLVVT</sequence>
<keyword evidence="3" id="KW-1185">Reference proteome</keyword>
<evidence type="ECO:0000259" key="1">
    <source>
        <dbReference type="Pfam" id="PF26253"/>
    </source>
</evidence>
<proteinExistence type="predicted"/>
<protein>
    <recommendedName>
        <fullName evidence="1">RDRP C-terminal head domain-containing protein</fullName>
    </recommendedName>
</protein>
<evidence type="ECO:0000313" key="2">
    <source>
        <dbReference type="EMBL" id="KAK8509323.1"/>
    </source>
</evidence>
<dbReference type="EMBL" id="JBBPBM010000093">
    <property type="protein sequence ID" value="KAK8509323.1"/>
    <property type="molecule type" value="Genomic_DNA"/>
</dbReference>
<dbReference type="InterPro" id="IPR058752">
    <property type="entry name" value="RDRP_C_head"/>
</dbReference>
<gene>
    <name evidence="2" type="ORF">V6N12_018404</name>
</gene>
<feature type="domain" description="RDRP C-terminal head" evidence="1">
    <location>
        <begin position="33"/>
        <end position="92"/>
    </location>
</feature>